<dbReference type="GO" id="GO:0008703">
    <property type="term" value="F:5-amino-6-(5-phosphoribosylamino)uracil reductase activity"/>
    <property type="evidence" value="ECO:0007669"/>
    <property type="project" value="InterPro"/>
</dbReference>
<dbReference type="RefSeq" id="WP_042531145.1">
    <property type="nucleotide sequence ID" value="NZ_CP010827.1"/>
</dbReference>
<accession>A0A0B6EWC5</accession>
<dbReference type="SUPFAM" id="SSF53597">
    <property type="entry name" value="Dihydrofolate reductase-like"/>
    <property type="match status" value="1"/>
</dbReference>
<dbReference type="Pfam" id="PF01872">
    <property type="entry name" value="RibD_C"/>
    <property type="match status" value="1"/>
</dbReference>
<evidence type="ECO:0000256" key="3">
    <source>
        <dbReference type="ARBA" id="ARBA00023002"/>
    </source>
</evidence>
<feature type="domain" description="Bacterial bifunctional deaminase-reductase C-terminal" evidence="4">
    <location>
        <begin position="29"/>
        <end position="205"/>
    </location>
</feature>
<dbReference type="PANTHER" id="PTHR38011">
    <property type="entry name" value="DIHYDROFOLATE REDUCTASE FAMILY PROTEIN (AFU_ORTHOLOGUE AFUA_8G06820)"/>
    <property type="match status" value="1"/>
</dbReference>
<reference evidence="5 7" key="1">
    <citation type="journal article" date="2015" name="Genome Announc.">
        <title>Complete Genome Sequence and Annotation of Corynebacterium singulare DSM 44357, Isolated from a Human Semen Specimen.</title>
        <authorList>
            <person name="Merten M."/>
            <person name="Brinkrolf K."/>
            <person name="Albersmeier A."/>
            <person name="Kutter Y."/>
            <person name="Ruckert C."/>
            <person name="Tauch A."/>
        </authorList>
    </citation>
    <scope>NUCLEOTIDE SEQUENCE [LARGE SCALE GENOMIC DNA]</scope>
    <source>
        <strain evidence="5">IBS B52218</strain>
    </source>
</reference>
<sequence>MSDTTLIDTLLGPDSEGVRLIAVSTLHGSATIDGTSDPMGNEADGELFAALREWADVAVVGSGTVKAEGYEVATSTRLAVLSQSLDFAGFEEFVAGGPIILTPEERMTSAEAQQLEAAGAELVSTGTGSVTEAIAALRERGATRISCEGGPSIYSAFIESGLLDKLYLTIDPHISPSVEKPVVDGTATSPALRLELENATPVDSTVFLRYRRISTP</sequence>
<dbReference type="Proteomes" id="UP000031890">
    <property type="component" value="Chromosome"/>
</dbReference>
<keyword evidence="2" id="KW-0521">NADP</keyword>
<organism evidence="5 7">
    <name type="scientific">Corynebacterium singulare</name>
    <dbReference type="NCBI Taxonomy" id="161899"/>
    <lineage>
        <taxon>Bacteria</taxon>
        <taxon>Bacillati</taxon>
        <taxon>Actinomycetota</taxon>
        <taxon>Actinomycetes</taxon>
        <taxon>Mycobacteriales</taxon>
        <taxon>Corynebacteriaceae</taxon>
        <taxon>Corynebacterium</taxon>
    </lineage>
</organism>
<dbReference type="InterPro" id="IPR002734">
    <property type="entry name" value="RibDG_C"/>
</dbReference>
<dbReference type="Gene3D" id="3.40.430.10">
    <property type="entry name" value="Dihydrofolate Reductase, subunit A"/>
    <property type="match status" value="1"/>
</dbReference>
<dbReference type="Proteomes" id="UP001521911">
    <property type="component" value="Unassembled WGS sequence"/>
</dbReference>
<evidence type="ECO:0000313" key="7">
    <source>
        <dbReference type="Proteomes" id="UP000031890"/>
    </source>
</evidence>
<dbReference type="EMBL" id="CP010827">
    <property type="protein sequence ID" value="AJI79093.1"/>
    <property type="molecule type" value="Genomic_DNA"/>
</dbReference>
<keyword evidence="3" id="KW-0560">Oxidoreductase</keyword>
<evidence type="ECO:0000313" key="6">
    <source>
        <dbReference type="EMBL" id="MCG7275227.1"/>
    </source>
</evidence>
<protein>
    <submittedName>
        <fullName evidence="6">Dihydrofolate reductase family protein</fullName>
    </submittedName>
    <submittedName>
        <fullName evidence="5">Pyrimidine reductase, riboflavin biosynthesis</fullName>
    </submittedName>
</protein>
<proteinExistence type="predicted"/>
<evidence type="ECO:0000256" key="2">
    <source>
        <dbReference type="ARBA" id="ARBA00022857"/>
    </source>
</evidence>
<dbReference type="EMBL" id="JAKRDF010000001">
    <property type="protein sequence ID" value="MCG7275227.1"/>
    <property type="molecule type" value="Genomic_DNA"/>
</dbReference>
<reference evidence="6 8" key="2">
    <citation type="submission" date="2022-02" db="EMBL/GenBank/DDBJ databases">
        <title>Uncovering new skin microbiome diversity through culturing and metagenomics.</title>
        <authorList>
            <person name="Conlan S."/>
            <person name="Deming C."/>
            <person name="Nisc Comparative Sequencing Program N."/>
            <person name="Segre J.A."/>
        </authorList>
    </citation>
    <scope>NUCLEOTIDE SEQUENCE [LARGE SCALE GENOMIC DNA]</scope>
    <source>
        <strain evidence="6 8">ACRQV</strain>
    </source>
</reference>
<dbReference type="AlphaFoldDB" id="A0A0B6EWC5"/>
<dbReference type="STRING" id="161899.CSING_07870"/>
<gene>
    <name evidence="5" type="primary">ribD2</name>
    <name evidence="5" type="ORF">CSING_07870</name>
    <name evidence="6" type="ORF">MHK08_01830</name>
</gene>
<dbReference type="HOGENOM" id="CLU_036590_7_1_11"/>
<name>A0A0B6EWC5_9CORY</name>
<evidence type="ECO:0000259" key="4">
    <source>
        <dbReference type="Pfam" id="PF01872"/>
    </source>
</evidence>
<evidence type="ECO:0000313" key="5">
    <source>
        <dbReference type="EMBL" id="AJI79093.1"/>
    </source>
</evidence>
<keyword evidence="8" id="KW-1185">Reference proteome</keyword>
<evidence type="ECO:0000256" key="1">
    <source>
        <dbReference type="ARBA" id="ARBA00005104"/>
    </source>
</evidence>
<evidence type="ECO:0000313" key="8">
    <source>
        <dbReference type="Proteomes" id="UP001521911"/>
    </source>
</evidence>
<dbReference type="OrthoDB" id="5243299at2"/>
<dbReference type="PANTHER" id="PTHR38011:SF7">
    <property type="entry name" value="2,5-DIAMINO-6-RIBOSYLAMINO-4(3H)-PYRIMIDINONE 5'-PHOSPHATE REDUCTASE"/>
    <property type="match status" value="1"/>
</dbReference>
<dbReference type="InterPro" id="IPR050765">
    <property type="entry name" value="Riboflavin_Biosynth_HTPR"/>
</dbReference>
<dbReference type="KEGG" id="csx:CSING_07870"/>
<comment type="pathway">
    <text evidence="1">Cofactor biosynthesis; riboflavin biosynthesis.</text>
</comment>
<dbReference type="InterPro" id="IPR024072">
    <property type="entry name" value="DHFR-like_dom_sf"/>
</dbReference>
<dbReference type="GO" id="GO:0009231">
    <property type="term" value="P:riboflavin biosynthetic process"/>
    <property type="evidence" value="ECO:0007669"/>
    <property type="project" value="InterPro"/>
</dbReference>